<proteinExistence type="predicted"/>
<feature type="region of interest" description="Disordered" evidence="1">
    <location>
        <begin position="35"/>
        <end position="58"/>
    </location>
</feature>
<organism evidence="3 4">
    <name type="scientific">Saccharothrix xinjiangensis</name>
    <dbReference type="NCBI Taxonomy" id="204798"/>
    <lineage>
        <taxon>Bacteria</taxon>
        <taxon>Bacillati</taxon>
        <taxon>Actinomycetota</taxon>
        <taxon>Actinomycetes</taxon>
        <taxon>Pseudonocardiales</taxon>
        <taxon>Pseudonocardiaceae</taxon>
        <taxon>Saccharothrix</taxon>
    </lineage>
</organism>
<name>A0ABV9YGA3_9PSEU</name>
<feature type="signal peptide" evidence="2">
    <location>
        <begin position="1"/>
        <end position="26"/>
    </location>
</feature>
<protein>
    <submittedName>
        <fullName evidence="3">Uncharacterized protein</fullName>
    </submittedName>
</protein>
<sequence length="58" mass="5696">MNIRRTIAGAALALAAAASLATTAEALTSQVRGADTEVVAQQRPADSRGSGSGGGSPW</sequence>
<gene>
    <name evidence="3" type="ORF">ACFPFM_43085</name>
</gene>
<evidence type="ECO:0000256" key="1">
    <source>
        <dbReference type="SAM" id="MobiDB-lite"/>
    </source>
</evidence>
<comment type="caution">
    <text evidence="3">The sequence shown here is derived from an EMBL/GenBank/DDBJ whole genome shotgun (WGS) entry which is preliminary data.</text>
</comment>
<keyword evidence="4" id="KW-1185">Reference proteome</keyword>
<reference evidence="4" key="1">
    <citation type="journal article" date="2019" name="Int. J. Syst. Evol. Microbiol.">
        <title>The Global Catalogue of Microorganisms (GCM) 10K type strain sequencing project: providing services to taxonomists for standard genome sequencing and annotation.</title>
        <authorList>
            <consortium name="The Broad Institute Genomics Platform"/>
            <consortium name="The Broad Institute Genome Sequencing Center for Infectious Disease"/>
            <person name="Wu L."/>
            <person name="Ma J."/>
        </authorList>
    </citation>
    <scope>NUCLEOTIDE SEQUENCE [LARGE SCALE GENOMIC DNA]</scope>
    <source>
        <strain evidence="4">KCTC 12848</strain>
    </source>
</reference>
<dbReference type="EMBL" id="JBHSJB010000053">
    <property type="protein sequence ID" value="MFC5060535.1"/>
    <property type="molecule type" value="Genomic_DNA"/>
</dbReference>
<feature type="chain" id="PRO_5046752973" evidence="2">
    <location>
        <begin position="27"/>
        <end position="58"/>
    </location>
</feature>
<dbReference type="RefSeq" id="WP_344037506.1">
    <property type="nucleotide sequence ID" value="NZ_BAAAKE010000007.1"/>
</dbReference>
<evidence type="ECO:0000313" key="4">
    <source>
        <dbReference type="Proteomes" id="UP001595833"/>
    </source>
</evidence>
<evidence type="ECO:0000313" key="3">
    <source>
        <dbReference type="EMBL" id="MFC5060535.1"/>
    </source>
</evidence>
<accession>A0ABV9YGA3</accession>
<dbReference type="Proteomes" id="UP001595833">
    <property type="component" value="Unassembled WGS sequence"/>
</dbReference>
<evidence type="ECO:0000256" key="2">
    <source>
        <dbReference type="SAM" id="SignalP"/>
    </source>
</evidence>
<keyword evidence="2" id="KW-0732">Signal</keyword>